<protein>
    <submittedName>
        <fullName evidence="1">Uncharacterized protein</fullName>
    </submittedName>
</protein>
<accession>A0A7C8ZFJ9</accession>
<dbReference type="EMBL" id="GISG01122753">
    <property type="protein sequence ID" value="MBA4641091.1"/>
    <property type="molecule type" value="Transcribed_RNA"/>
</dbReference>
<organism evidence="1">
    <name type="scientific">Opuntia streptacantha</name>
    <name type="common">Prickly pear cactus</name>
    <name type="synonym">Opuntia cardona</name>
    <dbReference type="NCBI Taxonomy" id="393608"/>
    <lineage>
        <taxon>Eukaryota</taxon>
        <taxon>Viridiplantae</taxon>
        <taxon>Streptophyta</taxon>
        <taxon>Embryophyta</taxon>
        <taxon>Tracheophyta</taxon>
        <taxon>Spermatophyta</taxon>
        <taxon>Magnoliopsida</taxon>
        <taxon>eudicotyledons</taxon>
        <taxon>Gunneridae</taxon>
        <taxon>Pentapetalae</taxon>
        <taxon>Caryophyllales</taxon>
        <taxon>Cactineae</taxon>
        <taxon>Cactaceae</taxon>
        <taxon>Opuntioideae</taxon>
        <taxon>Opuntia</taxon>
    </lineage>
</organism>
<name>A0A7C8ZFJ9_OPUST</name>
<sequence length="131" mass="15068">MINPARFRNCNQSTKFRSLNYKEHPATKQEGSTLQASETFSISRIQSSDYKEHLATKRKGSEIAELQKGVNHLQIRSKEHSEFFRSFCTELQKGVDYLQIRSKEHSEFSSSFCNIRDQAVTPSNHSSHQGD</sequence>
<evidence type="ECO:0000313" key="1">
    <source>
        <dbReference type="EMBL" id="MBA4641091.1"/>
    </source>
</evidence>
<dbReference type="AlphaFoldDB" id="A0A7C8ZFJ9"/>
<reference evidence="1" key="1">
    <citation type="journal article" date="2013" name="J. Plant Res.">
        <title>Effect of fungi and light on seed germination of three Opuntia species from semiarid lands of central Mexico.</title>
        <authorList>
            <person name="Delgado-Sanchez P."/>
            <person name="Jimenez-Bremont J.F."/>
            <person name="Guerrero-Gonzalez Mde L."/>
            <person name="Flores J."/>
        </authorList>
    </citation>
    <scope>NUCLEOTIDE SEQUENCE</scope>
    <source>
        <tissue evidence="1">Cladode</tissue>
    </source>
</reference>
<proteinExistence type="predicted"/>
<reference evidence="1" key="2">
    <citation type="submission" date="2020-07" db="EMBL/GenBank/DDBJ databases">
        <authorList>
            <person name="Vera ALvarez R."/>
            <person name="Arias-Moreno D.M."/>
            <person name="Jimenez-Jacinto V."/>
            <person name="Jimenez-Bremont J.F."/>
            <person name="Swaminathan K."/>
            <person name="Moose S.P."/>
            <person name="Guerrero-Gonzalez M.L."/>
            <person name="Marino-Ramirez L."/>
            <person name="Landsman D."/>
            <person name="Rodriguez-Kessler M."/>
            <person name="Delgado-Sanchez P."/>
        </authorList>
    </citation>
    <scope>NUCLEOTIDE SEQUENCE</scope>
    <source>
        <tissue evidence="1">Cladode</tissue>
    </source>
</reference>